<proteinExistence type="predicted"/>
<reference evidence="2 3" key="1">
    <citation type="submission" date="2019-09" db="EMBL/GenBank/DDBJ databases">
        <title>Bird 10,000 Genomes (B10K) Project - Family phase.</title>
        <authorList>
            <person name="Zhang G."/>
        </authorList>
    </citation>
    <scope>NUCLEOTIDE SEQUENCE [LARGE SCALE GENOMIC DNA]</scope>
    <source>
        <strain evidence="2">B10K-DU-029-69</strain>
        <tissue evidence="2">Muscle</tissue>
    </source>
</reference>
<feature type="non-terminal residue" evidence="2">
    <location>
        <position position="52"/>
    </location>
</feature>
<evidence type="ECO:0000313" key="2">
    <source>
        <dbReference type="EMBL" id="NXU66811.1"/>
    </source>
</evidence>
<accession>A0A7L3MMN6</accession>
<feature type="domain" description="HOOK N-terminal" evidence="1">
    <location>
        <begin position="2"/>
        <end position="45"/>
    </location>
</feature>
<dbReference type="SUPFAM" id="SSF116907">
    <property type="entry name" value="Hook domain"/>
    <property type="match status" value="1"/>
</dbReference>
<keyword evidence="3" id="KW-1185">Reference proteome</keyword>
<dbReference type="InterPro" id="IPR036872">
    <property type="entry name" value="CH_dom_sf"/>
</dbReference>
<dbReference type="Proteomes" id="UP000558460">
    <property type="component" value="Unassembled WGS sequence"/>
</dbReference>
<dbReference type="GO" id="GO:0030705">
    <property type="term" value="P:cytoskeleton-dependent intracellular transport"/>
    <property type="evidence" value="ECO:0007669"/>
    <property type="project" value="InterPro"/>
</dbReference>
<comment type="caution">
    <text evidence="2">The sequence shown here is derived from an EMBL/GenBank/DDBJ whole genome shotgun (WGS) entry which is preliminary data.</text>
</comment>
<dbReference type="Pfam" id="PF19047">
    <property type="entry name" value="HOOK_N"/>
    <property type="match status" value="1"/>
</dbReference>
<protein>
    <submittedName>
        <fullName evidence="2">HOOK2 protein</fullName>
    </submittedName>
</protein>
<sequence length="52" mass="5801">FDPPNPCETPQDLASGVTLAHVLHKIDPSWFDEEWLGQIRDEESARVKVGGI</sequence>
<name>A0A7L3MMN6_9PASS</name>
<dbReference type="AlphaFoldDB" id="A0A7L3MMN6"/>
<dbReference type="InterPro" id="IPR043936">
    <property type="entry name" value="HOOK_N"/>
</dbReference>
<dbReference type="Gene3D" id="1.10.418.10">
    <property type="entry name" value="Calponin-like domain"/>
    <property type="match status" value="1"/>
</dbReference>
<dbReference type="EMBL" id="VZUA01111836">
    <property type="protein sequence ID" value="NXU66811.1"/>
    <property type="molecule type" value="Genomic_DNA"/>
</dbReference>
<organism evidence="2 3">
    <name type="scientific">Horornis vulcanius</name>
    <dbReference type="NCBI Taxonomy" id="2585811"/>
    <lineage>
        <taxon>Eukaryota</taxon>
        <taxon>Metazoa</taxon>
        <taxon>Chordata</taxon>
        <taxon>Craniata</taxon>
        <taxon>Vertebrata</taxon>
        <taxon>Euteleostomi</taxon>
        <taxon>Archelosauria</taxon>
        <taxon>Archosauria</taxon>
        <taxon>Dinosauria</taxon>
        <taxon>Saurischia</taxon>
        <taxon>Theropoda</taxon>
        <taxon>Coelurosauria</taxon>
        <taxon>Aves</taxon>
        <taxon>Neognathae</taxon>
        <taxon>Neoaves</taxon>
        <taxon>Telluraves</taxon>
        <taxon>Australaves</taxon>
        <taxon>Passeriformes</taxon>
        <taxon>Sylvioidea</taxon>
        <taxon>Scotocercidae</taxon>
        <taxon>Horornis</taxon>
    </lineage>
</organism>
<gene>
    <name evidence="2" type="primary">Hook2</name>
    <name evidence="2" type="ORF">HORVUL_R11110</name>
</gene>
<dbReference type="OrthoDB" id="49395at2759"/>
<evidence type="ECO:0000259" key="1">
    <source>
        <dbReference type="Pfam" id="PF19047"/>
    </source>
</evidence>
<feature type="non-terminal residue" evidence="2">
    <location>
        <position position="1"/>
    </location>
</feature>
<evidence type="ECO:0000313" key="3">
    <source>
        <dbReference type="Proteomes" id="UP000558460"/>
    </source>
</evidence>